<dbReference type="NCBIfam" id="TIGR03623">
    <property type="entry name" value="probable DNA repair protein"/>
    <property type="match status" value="1"/>
</dbReference>
<evidence type="ECO:0000313" key="3">
    <source>
        <dbReference type="Proteomes" id="UP001320119"/>
    </source>
</evidence>
<name>A0AAN1WIM8_9GAMM</name>
<keyword evidence="3" id="KW-1185">Reference proteome</keyword>
<feature type="domain" description="PD-(D/E)XK endonuclease-like" evidence="1">
    <location>
        <begin position="622"/>
        <end position="886"/>
    </location>
</feature>
<dbReference type="KEGG" id="marq:MARGE09_P2492"/>
<organism evidence="2 3">
    <name type="scientific">Marinagarivorans cellulosilyticus</name>
    <dbReference type="NCBI Taxonomy" id="2721545"/>
    <lineage>
        <taxon>Bacteria</taxon>
        <taxon>Pseudomonadati</taxon>
        <taxon>Pseudomonadota</taxon>
        <taxon>Gammaproteobacteria</taxon>
        <taxon>Cellvibrionales</taxon>
        <taxon>Cellvibrionaceae</taxon>
        <taxon>Marinagarivorans</taxon>
    </lineage>
</organism>
<accession>A0AAN1WIM8</accession>
<evidence type="ECO:0000259" key="1">
    <source>
        <dbReference type="Pfam" id="PF12705"/>
    </source>
</evidence>
<dbReference type="InterPro" id="IPR019925">
    <property type="entry name" value="DNA_repair_protein_predicted"/>
</dbReference>
<dbReference type="AlphaFoldDB" id="A0AAN1WIM8"/>
<dbReference type="Gene3D" id="3.90.320.10">
    <property type="match status" value="1"/>
</dbReference>
<proteinExistence type="predicted"/>
<reference evidence="2 3" key="1">
    <citation type="journal article" date="2022" name="IScience">
        <title>An ultrasensitive nanofiber-based assay for enzymatic hydrolysis and deep-sea microbial degradation of cellulose.</title>
        <authorList>
            <person name="Tsudome M."/>
            <person name="Tachioka M."/>
            <person name="Miyazaki M."/>
            <person name="Uchimura K."/>
            <person name="Tsuda M."/>
            <person name="Takaki Y."/>
            <person name="Deguchi S."/>
        </authorList>
    </citation>
    <scope>NUCLEOTIDE SEQUENCE [LARGE SCALE GENOMIC DNA]</scope>
    <source>
        <strain evidence="2 3">GE09</strain>
    </source>
</reference>
<dbReference type="Proteomes" id="UP001320119">
    <property type="component" value="Chromosome"/>
</dbReference>
<sequence length="901" mass="99370">MNFWGLDQWFDTLTEDTLICTPNQRLSRFYQAQYQRYQLARGCKLFRPLTCTALELWQSELWRKASLSIPSCAQAGVTISALQKRVLWQDILNNDETLWSAGDVLDVALEADKLLAAWGLAASEVDASTDEFVLFQAWAKQYKGQLKALAKAQGVRAILDEQAVQGLLFSTIASGELNALLPKKVIFTGFDQWSVPLKRFEQSLCAAGVVCEQQQIWRSDKNNAQCTVLPSPKHELFAAAKWALAQSELGLSVAVVVPELGQRLAEVERAFQQVFAPESLLPNAAFDSSLINISSGRPLSQCPLVSCALRLLAWPGQKVAVAELSAWLLSPMVGSSADLAARTALLTELAGQYTSTNLAQLKAAVAERNAAAREAGLPVLLEHFYVVLETVHKHIGANSCARLSPSAWRDVFKLRLHAWGWPGSRTLNSTEYQQHEHWLQALDSFAALDDVVAICDINRALQLLTQVLKAPFHKQTPPAKVQILGVLEAAGQLFDGIWWLGLNSHTWPEALKLNPLLPAALQREHKMPRSHAGAELSYAQSITHRLCHSASQVVVSYAAFDGDEPLSPSPLIEDLPIIAVSEPAVLHPWQLAPAVQLEGVVDYTAAPVLVPLELSGGVGVIKRQAACPFQAFAVHRLGATNREALTEGLDSRDRGNAMHEVLEFIWQRLETQQALLAQTPEAIATLIDEAVAYVLARIAKGRQFGARLLELEAQRLHNRVQQWLEEERKREPFSVVLQEKTLPLELEGLRLTLRMDRVDCLADGKTLAVIDYKTGNSHIKSWQWPRIDEPQIPLYATALPGVGAAVFAQVSTQKMQYMGLSAMPLLFSELTDVANHKDWPASFAEVLEQWHAHLQAVAAAFVAGDAQVSPKNASSCQWCDLKSLCRINELNLAVQSEDALI</sequence>
<dbReference type="InterPro" id="IPR027417">
    <property type="entry name" value="P-loop_NTPase"/>
</dbReference>
<dbReference type="InterPro" id="IPR038726">
    <property type="entry name" value="PDDEXK_AddAB-type"/>
</dbReference>
<dbReference type="EMBL" id="AP023086">
    <property type="protein sequence ID" value="BCD98291.1"/>
    <property type="molecule type" value="Genomic_DNA"/>
</dbReference>
<evidence type="ECO:0000313" key="2">
    <source>
        <dbReference type="EMBL" id="BCD98291.1"/>
    </source>
</evidence>
<dbReference type="RefSeq" id="WP_236982535.1">
    <property type="nucleotide sequence ID" value="NZ_AP023086.1"/>
</dbReference>
<dbReference type="InterPro" id="IPR011604">
    <property type="entry name" value="PDDEXK-like_dom_sf"/>
</dbReference>
<protein>
    <recommendedName>
        <fullName evidence="1">PD-(D/E)XK endonuclease-like domain-containing protein</fullName>
    </recommendedName>
</protein>
<dbReference type="Pfam" id="PF12705">
    <property type="entry name" value="PDDEXK_1"/>
    <property type="match status" value="1"/>
</dbReference>
<gene>
    <name evidence="2" type="ORF">MARGE09_P2492</name>
</gene>
<dbReference type="SUPFAM" id="SSF52540">
    <property type="entry name" value="P-loop containing nucleoside triphosphate hydrolases"/>
    <property type="match status" value="1"/>
</dbReference>